<dbReference type="AlphaFoldDB" id="A0A2P2PD75"/>
<organism evidence="1">
    <name type="scientific">Rhizophora mucronata</name>
    <name type="common">Asiatic mangrove</name>
    <dbReference type="NCBI Taxonomy" id="61149"/>
    <lineage>
        <taxon>Eukaryota</taxon>
        <taxon>Viridiplantae</taxon>
        <taxon>Streptophyta</taxon>
        <taxon>Embryophyta</taxon>
        <taxon>Tracheophyta</taxon>
        <taxon>Spermatophyta</taxon>
        <taxon>Magnoliopsida</taxon>
        <taxon>eudicotyledons</taxon>
        <taxon>Gunneridae</taxon>
        <taxon>Pentapetalae</taxon>
        <taxon>rosids</taxon>
        <taxon>fabids</taxon>
        <taxon>Malpighiales</taxon>
        <taxon>Rhizophoraceae</taxon>
        <taxon>Rhizophora</taxon>
    </lineage>
</organism>
<accession>A0A2P2PD75</accession>
<evidence type="ECO:0000313" key="1">
    <source>
        <dbReference type="EMBL" id="MBX52683.1"/>
    </source>
</evidence>
<name>A0A2P2PD75_RHIMU</name>
<protein>
    <submittedName>
        <fullName evidence="1">Uncharacterized protein</fullName>
    </submittedName>
</protein>
<dbReference type="EMBL" id="GGEC01072199">
    <property type="protein sequence ID" value="MBX52683.1"/>
    <property type="molecule type" value="Transcribed_RNA"/>
</dbReference>
<proteinExistence type="predicted"/>
<sequence>MFGFSSVSSNISLKNIFLRDCCFIQFPSSS</sequence>
<reference evidence="1" key="1">
    <citation type="submission" date="2018-02" db="EMBL/GenBank/DDBJ databases">
        <title>Rhizophora mucronata_Transcriptome.</title>
        <authorList>
            <person name="Meera S.P."/>
            <person name="Sreeshan A."/>
            <person name="Augustine A."/>
        </authorList>
    </citation>
    <scope>NUCLEOTIDE SEQUENCE</scope>
    <source>
        <tissue evidence="1">Leaf</tissue>
    </source>
</reference>